<proteinExistence type="inferred from homology"/>
<dbReference type="Gene3D" id="1.10.1070.20">
    <property type="match status" value="1"/>
</dbReference>
<dbReference type="InterPro" id="IPR012893">
    <property type="entry name" value="HipA-like_C"/>
</dbReference>
<keyword evidence="3" id="KW-0418">Kinase</keyword>
<evidence type="ECO:0000259" key="4">
    <source>
        <dbReference type="Pfam" id="PF07804"/>
    </source>
</evidence>
<keyword evidence="7" id="KW-1185">Reference proteome</keyword>
<dbReference type="Pfam" id="PF13657">
    <property type="entry name" value="Couple_hipA"/>
    <property type="match status" value="1"/>
</dbReference>
<dbReference type="PANTHER" id="PTHR37419:SF8">
    <property type="entry name" value="TOXIN YJJJ"/>
    <property type="match status" value="1"/>
</dbReference>
<protein>
    <submittedName>
        <fullName evidence="6">Type II toxin-antitoxin system HipA family toxin</fullName>
    </submittedName>
</protein>
<evidence type="ECO:0000256" key="3">
    <source>
        <dbReference type="ARBA" id="ARBA00022777"/>
    </source>
</evidence>
<comment type="similarity">
    <text evidence="1">Belongs to the HipA Ser/Thr kinase family.</text>
</comment>
<evidence type="ECO:0000259" key="5">
    <source>
        <dbReference type="Pfam" id="PF13657"/>
    </source>
</evidence>
<name>A0ABT1L3X2_9GAMM</name>
<dbReference type="RefSeq" id="WP_258568940.1">
    <property type="nucleotide sequence ID" value="NZ_JAKUDN010000001.1"/>
</dbReference>
<organism evidence="6 7">
    <name type="scientific">Candidatus Synchoanobacter obligatus</name>
    <dbReference type="NCBI Taxonomy" id="2919597"/>
    <lineage>
        <taxon>Bacteria</taxon>
        <taxon>Pseudomonadati</taxon>
        <taxon>Pseudomonadota</taxon>
        <taxon>Gammaproteobacteria</taxon>
        <taxon>Candidatus Comchoanobacterales</taxon>
        <taxon>Candidatus Comchoanobacteraceae</taxon>
        <taxon>Candidatus Synchoanobacter</taxon>
    </lineage>
</organism>
<feature type="domain" description="HipA N-terminal subdomain 1" evidence="5">
    <location>
        <begin position="20"/>
        <end position="119"/>
    </location>
</feature>
<evidence type="ECO:0000256" key="2">
    <source>
        <dbReference type="ARBA" id="ARBA00022679"/>
    </source>
</evidence>
<dbReference type="Proteomes" id="UP001320768">
    <property type="component" value="Unassembled WGS sequence"/>
</dbReference>
<dbReference type="PANTHER" id="PTHR37419">
    <property type="entry name" value="SERINE/THREONINE-PROTEIN KINASE TOXIN HIPA"/>
    <property type="match status" value="1"/>
</dbReference>
<evidence type="ECO:0000313" key="7">
    <source>
        <dbReference type="Proteomes" id="UP001320768"/>
    </source>
</evidence>
<sequence>MKFNPVKVVRVYYKPKDDKIFVGRLALNNRRIFFEYDASFIETGLDLSPFKLPLKSGVIAGDDLTFDGLFGVFNDSLPDGWGRLLLDRTLIKHNINPGSLSVLDRLCVVGAHGMGALIYEPEAERALNVPHESLDEIAEEIAEFQESDDDKYVEDLLNLGGSSAGARPKVLMHLDDEHWLIKFPSHLDPKDIGAIEYAYYLMAGDAGLDLPKAKLFPARRGLGFFGSRRFDKTDNSRVHMHTISGILHADHRTPSLDYEMIMKATMHLTKDMKECEKQYRSCVFNILSHNRDDHSKNFSFLMDPKGVWRVSPSYDLTFSSGPNGEHCSMVMGEGRNPGIKQLLELAKISNIKKSDALQIVDEVKTSVSKWSHFAKDAGVSAASSKLIDSAIAKIIKDNF</sequence>
<feature type="domain" description="HipA-like C-terminal" evidence="4">
    <location>
        <begin position="162"/>
        <end position="370"/>
    </location>
</feature>
<dbReference type="Pfam" id="PF07804">
    <property type="entry name" value="HipA_C"/>
    <property type="match status" value="1"/>
</dbReference>
<dbReference type="InterPro" id="IPR017508">
    <property type="entry name" value="HipA_N1"/>
</dbReference>
<keyword evidence="2" id="KW-0808">Transferase</keyword>
<comment type="caution">
    <text evidence="6">The sequence shown here is derived from an EMBL/GenBank/DDBJ whole genome shotgun (WGS) entry which is preliminary data.</text>
</comment>
<dbReference type="EMBL" id="JAKUDN010000001">
    <property type="protein sequence ID" value="MCP8351829.1"/>
    <property type="molecule type" value="Genomic_DNA"/>
</dbReference>
<dbReference type="InterPro" id="IPR052028">
    <property type="entry name" value="HipA_Ser/Thr_kinase"/>
</dbReference>
<accession>A0ABT1L3X2</accession>
<evidence type="ECO:0000313" key="6">
    <source>
        <dbReference type="EMBL" id="MCP8351829.1"/>
    </source>
</evidence>
<gene>
    <name evidence="6" type="ORF">MKS91_00770</name>
</gene>
<reference evidence="6 7" key="1">
    <citation type="journal article" date="2022" name="Nat. Microbiol.">
        <title>The microbiome of a bacterivorous marine choanoflagellate contains a resource-demanding obligate bacterial associate.</title>
        <authorList>
            <person name="Needham D.M."/>
            <person name="Poirier C."/>
            <person name="Bachy C."/>
            <person name="George E.E."/>
            <person name="Wilken S."/>
            <person name="Yung C.C.M."/>
            <person name="Limardo A.J."/>
            <person name="Morando M."/>
            <person name="Sudek L."/>
            <person name="Malmstrom R.R."/>
            <person name="Keeling P.J."/>
            <person name="Santoro A.E."/>
            <person name="Worden A.Z."/>
        </authorList>
    </citation>
    <scope>NUCLEOTIDE SEQUENCE [LARGE SCALE GENOMIC DNA]</scope>
    <source>
        <strain evidence="6 7">Comchoano-2</strain>
    </source>
</reference>
<evidence type="ECO:0000256" key="1">
    <source>
        <dbReference type="ARBA" id="ARBA00010164"/>
    </source>
</evidence>